<sequence>MDNSIRVELGLGHLGDGFNLKLVVDWTGEWSRWWSSMLAWERATRLDLVRPICDFKYTITSTNHFNCREIQVLVVNLSRSQPSSIIIYLVTKSSTDALSAWNYGEDQHLREKNDAYRYTAYRNGELAIQREGCTLQRCVAVHYAAKRVLTIVRKVVHYKSFKKAGCTNMLQAEIGVEHPTRNSRSRRQIFYNSIQETAEVGSRAKKFTEWDYATGSKECGLTDPVTLLGGDKKEPYVSLALGITNGVVLAPREDVLGTAELHPERASELGNGDGSCGEGVIDGCADGRAAVEVAGDAVASIEAAVLEVQLRLLLGLGAASDDAEGPGTVTVSNVQVDLLLGSSTEAAGGGGGGGGATARGGGTDHGVGGRRRNPKIRLKEARESGKSQRDPMEARETSWGAKQPRRDEGGVREWREVAQKVEGRLRKEGGQRECGGRGKEGPNMCTQMILAANSLRKVKALRKVGGRTHSRLGDASARLISAEICVIGA</sequence>
<evidence type="ECO:0000313" key="2">
    <source>
        <dbReference type="EMBL" id="KAJ7040096.1"/>
    </source>
</evidence>
<evidence type="ECO:0000313" key="3">
    <source>
        <dbReference type="Proteomes" id="UP001218188"/>
    </source>
</evidence>
<gene>
    <name evidence="2" type="ORF">C8F04DRAFT_1178199</name>
</gene>
<proteinExistence type="predicted"/>
<feature type="compositionally biased region" description="Gly residues" evidence="1">
    <location>
        <begin position="347"/>
        <end position="366"/>
    </location>
</feature>
<name>A0AAD6T5E8_9AGAR</name>
<accession>A0AAD6T5E8</accession>
<comment type="caution">
    <text evidence="2">The sequence shown here is derived from an EMBL/GenBank/DDBJ whole genome shotgun (WGS) entry which is preliminary data.</text>
</comment>
<dbReference type="EMBL" id="JARJCM010000023">
    <property type="protein sequence ID" value="KAJ7040096.1"/>
    <property type="molecule type" value="Genomic_DNA"/>
</dbReference>
<dbReference type="AlphaFoldDB" id="A0AAD6T5E8"/>
<evidence type="ECO:0000256" key="1">
    <source>
        <dbReference type="SAM" id="MobiDB-lite"/>
    </source>
</evidence>
<reference evidence="2" key="1">
    <citation type="submission" date="2023-03" db="EMBL/GenBank/DDBJ databases">
        <title>Massive genome expansion in bonnet fungi (Mycena s.s.) driven by repeated elements and novel gene families across ecological guilds.</title>
        <authorList>
            <consortium name="Lawrence Berkeley National Laboratory"/>
            <person name="Harder C.B."/>
            <person name="Miyauchi S."/>
            <person name="Viragh M."/>
            <person name="Kuo A."/>
            <person name="Thoen E."/>
            <person name="Andreopoulos B."/>
            <person name="Lu D."/>
            <person name="Skrede I."/>
            <person name="Drula E."/>
            <person name="Henrissat B."/>
            <person name="Morin E."/>
            <person name="Kohler A."/>
            <person name="Barry K."/>
            <person name="LaButti K."/>
            <person name="Morin E."/>
            <person name="Salamov A."/>
            <person name="Lipzen A."/>
            <person name="Mereny Z."/>
            <person name="Hegedus B."/>
            <person name="Baldrian P."/>
            <person name="Stursova M."/>
            <person name="Weitz H."/>
            <person name="Taylor A."/>
            <person name="Grigoriev I.V."/>
            <person name="Nagy L.G."/>
            <person name="Martin F."/>
            <person name="Kauserud H."/>
        </authorList>
    </citation>
    <scope>NUCLEOTIDE SEQUENCE</scope>
    <source>
        <strain evidence="2">CBHHK200</strain>
    </source>
</reference>
<organism evidence="2 3">
    <name type="scientific">Mycena alexandri</name>
    <dbReference type="NCBI Taxonomy" id="1745969"/>
    <lineage>
        <taxon>Eukaryota</taxon>
        <taxon>Fungi</taxon>
        <taxon>Dikarya</taxon>
        <taxon>Basidiomycota</taxon>
        <taxon>Agaricomycotina</taxon>
        <taxon>Agaricomycetes</taxon>
        <taxon>Agaricomycetidae</taxon>
        <taxon>Agaricales</taxon>
        <taxon>Marasmiineae</taxon>
        <taxon>Mycenaceae</taxon>
        <taxon>Mycena</taxon>
    </lineage>
</organism>
<dbReference type="Proteomes" id="UP001218188">
    <property type="component" value="Unassembled WGS sequence"/>
</dbReference>
<protein>
    <submittedName>
        <fullName evidence="2">Uncharacterized protein</fullName>
    </submittedName>
</protein>
<keyword evidence="3" id="KW-1185">Reference proteome</keyword>
<feature type="region of interest" description="Disordered" evidence="1">
    <location>
        <begin position="345"/>
        <end position="410"/>
    </location>
</feature>
<feature type="compositionally biased region" description="Basic and acidic residues" evidence="1">
    <location>
        <begin position="377"/>
        <end position="396"/>
    </location>
</feature>